<dbReference type="CDD" id="cd04301">
    <property type="entry name" value="NAT_SF"/>
    <property type="match status" value="1"/>
</dbReference>
<keyword evidence="4" id="KW-1185">Reference proteome</keyword>
<dbReference type="Pfam" id="PF00583">
    <property type="entry name" value="Acetyltransf_1"/>
    <property type="match status" value="1"/>
</dbReference>
<evidence type="ECO:0000259" key="1">
    <source>
        <dbReference type="PROSITE" id="PS51186"/>
    </source>
</evidence>
<dbReference type="GO" id="GO:0016747">
    <property type="term" value="F:acyltransferase activity, transferring groups other than amino-acyl groups"/>
    <property type="evidence" value="ECO:0007669"/>
    <property type="project" value="InterPro"/>
</dbReference>
<dbReference type="KEGG" id="bsau:DWV08_13675"/>
<reference evidence="2 4" key="1">
    <citation type="submission" date="2018-07" db="EMBL/GenBank/DDBJ databases">
        <title>Brachybacterium saurashtrense DSM 23186 genome sequence.</title>
        <authorList>
            <person name="Guo L."/>
        </authorList>
    </citation>
    <scope>NUCLEOTIDE SEQUENCE [LARGE SCALE GENOMIC DNA]</scope>
    <source>
        <strain evidence="2 4">DSM 23186</strain>
    </source>
</reference>
<evidence type="ECO:0000313" key="4">
    <source>
        <dbReference type="Proteomes" id="UP000254236"/>
    </source>
</evidence>
<evidence type="ECO:0000313" key="3">
    <source>
        <dbReference type="EMBL" id="RRR24417.1"/>
    </source>
</evidence>
<name>A0A345YTP4_9MICO</name>
<reference evidence="3 5" key="2">
    <citation type="submission" date="2018-08" db="EMBL/GenBank/DDBJ databases">
        <title>Brachybacterium saurashtrense DSM 23186.</title>
        <authorList>
            <person name="Li Y."/>
        </authorList>
    </citation>
    <scope>NUCLEOTIDE SEQUENCE [LARGE SCALE GENOMIC DNA]</scope>
    <source>
        <strain evidence="3 5">DSM 23186</strain>
    </source>
</reference>
<evidence type="ECO:0000313" key="5">
    <source>
        <dbReference type="Proteomes" id="UP000282185"/>
    </source>
</evidence>
<organism evidence="3 5">
    <name type="scientific">Brachybacterium saurashtrense</name>
    <dbReference type="NCBI Taxonomy" id="556288"/>
    <lineage>
        <taxon>Bacteria</taxon>
        <taxon>Bacillati</taxon>
        <taxon>Actinomycetota</taxon>
        <taxon>Actinomycetes</taxon>
        <taxon>Micrococcales</taxon>
        <taxon>Dermabacteraceae</taxon>
        <taxon>Brachybacterium</taxon>
    </lineage>
</organism>
<accession>A0A345YTP4</accession>
<feature type="domain" description="N-acetyltransferase" evidence="1">
    <location>
        <begin position="12"/>
        <end position="168"/>
    </location>
</feature>
<dbReference type="Proteomes" id="UP000254236">
    <property type="component" value="Chromosome"/>
</dbReference>
<dbReference type="SUPFAM" id="SSF55729">
    <property type="entry name" value="Acyl-CoA N-acyltransferases (Nat)"/>
    <property type="match status" value="1"/>
</dbReference>
<dbReference type="EMBL" id="CP031356">
    <property type="protein sequence ID" value="AXK47296.1"/>
    <property type="molecule type" value="Genomic_DNA"/>
</dbReference>
<dbReference type="Gene3D" id="3.40.630.30">
    <property type="match status" value="1"/>
</dbReference>
<dbReference type="OrthoDB" id="5173601at2"/>
<dbReference type="InterPro" id="IPR016181">
    <property type="entry name" value="Acyl_CoA_acyltransferase"/>
</dbReference>
<dbReference type="PROSITE" id="PS51186">
    <property type="entry name" value="GNAT"/>
    <property type="match status" value="1"/>
</dbReference>
<evidence type="ECO:0000313" key="2">
    <source>
        <dbReference type="EMBL" id="AXK47296.1"/>
    </source>
</evidence>
<protein>
    <submittedName>
        <fullName evidence="3">GNAT family N-acetyltransferase</fullName>
    </submittedName>
</protein>
<dbReference type="InterPro" id="IPR000182">
    <property type="entry name" value="GNAT_dom"/>
</dbReference>
<gene>
    <name evidence="2" type="ORF">DWV08_13675</name>
    <name evidence="3" type="ORF">DXU92_05425</name>
</gene>
<dbReference type="AlphaFoldDB" id="A0A345YTP4"/>
<proteinExistence type="predicted"/>
<sequence>MPEDALMPLPVVHLRPCRADDLQLLEAWAPTGNSRTHAARFARQQAGTSTYYLAHAPGLADGFVGSAEIRWDGNANPEVPRCPEVNGLQVWPQELQSRGIGSAMLALLEQEARARGHAELGLGVDSDGPLPLYLRLGYVDTGVQYLDRYTWIDEDHHEHHVAEPCRWLTNDLEARR</sequence>
<dbReference type="Proteomes" id="UP000282185">
    <property type="component" value="Unassembled WGS sequence"/>
</dbReference>
<dbReference type="EMBL" id="QSWH01000002">
    <property type="protein sequence ID" value="RRR24417.1"/>
    <property type="molecule type" value="Genomic_DNA"/>
</dbReference>